<feature type="compositionally biased region" description="Polar residues" evidence="3">
    <location>
        <begin position="536"/>
        <end position="547"/>
    </location>
</feature>
<organism evidence="6 7">
    <name type="scientific">Hohenbuehelia grisea</name>
    <dbReference type="NCBI Taxonomy" id="104357"/>
    <lineage>
        <taxon>Eukaryota</taxon>
        <taxon>Fungi</taxon>
        <taxon>Dikarya</taxon>
        <taxon>Basidiomycota</taxon>
        <taxon>Agaricomycotina</taxon>
        <taxon>Agaricomycetes</taxon>
        <taxon>Agaricomycetidae</taxon>
        <taxon>Agaricales</taxon>
        <taxon>Pleurotineae</taxon>
        <taxon>Pleurotaceae</taxon>
        <taxon>Hohenbuehelia</taxon>
    </lineage>
</organism>
<comment type="caution">
    <text evidence="6">The sequence shown here is derived from an EMBL/GenBank/DDBJ whole genome shotgun (WGS) entry which is preliminary data.</text>
</comment>
<keyword evidence="7" id="KW-1185">Reference proteome</keyword>
<dbReference type="Gene3D" id="3.10.350.10">
    <property type="entry name" value="LysM domain"/>
    <property type="match status" value="5"/>
</dbReference>
<sequence>MLRLSATLVWLQVSTFANAAINLYSVQGDFPPGVTSTSACGKALNASIACDASIGNAVAGMLLEPATLNTLCTSACFTSLKSYRASVASACGVSTVIQGTDATFPITYVADNLLYTYNTTCIKDVASGSWCSTVFNGSWPGTTGDTSIDKLDPAVLCSSCSVQSLVQSAQSVFGYDPTFATDVWPTIQSKCKITTGITDPGQAYLNITSPDPGPRICQSGQTYTVKSEDSCQTIADSKSISTNDLISINSILPGCREIQVGQVLCLPLSCSTYTVKLGDTCASIVAAQGVEVTYARLLQWNPTLDPYCSNLIAGVNICIRTPGAAFTPISSAAVGIPTGTLITTAMPAPTNTAPGAPTDCGRWYVVQPGEDCNTVVLSQGITMDDFKAANPQINANCTNLWAVTAYCVYRVVKTPTPSNYAGAPLNIAPGTTKNCYRYYTVVSGDTCSDISFTQVTNLTDLFRWNTGLNTQCTNLALGSAYCVWGDPVGAPTTTTTTIDSTAPPRATMPPTTPGPDDSQCTWAWCTVTSPSPPLASNPNVPSPTSTGVPRPGNAAPQSTGSCKKWYTVVSGDFCSLICQNEGCTVPDLQKWNPDLGPNCVAQLGVACKFFLQP</sequence>
<feature type="region of interest" description="Disordered" evidence="3">
    <location>
        <begin position="532"/>
        <end position="560"/>
    </location>
</feature>
<evidence type="ECO:0000256" key="3">
    <source>
        <dbReference type="SAM" id="MobiDB-lite"/>
    </source>
</evidence>
<dbReference type="InterPro" id="IPR052210">
    <property type="entry name" value="LysM1-like"/>
</dbReference>
<dbReference type="PANTHER" id="PTHR34997:SF1">
    <property type="entry name" value="PEPTIDOGLYCAN-BINDING LYSIN DOMAIN"/>
    <property type="match status" value="1"/>
</dbReference>
<feature type="domain" description="LysM" evidence="5">
    <location>
        <begin position="271"/>
        <end position="319"/>
    </location>
</feature>
<name>A0ABR3J3N2_9AGAR</name>
<dbReference type="PANTHER" id="PTHR34997">
    <property type="entry name" value="AM15"/>
    <property type="match status" value="1"/>
</dbReference>
<feature type="compositionally biased region" description="Low complexity" evidence="3">
    <location>
        <begin position="494"/>
        <end position="505"/>
    </location>
</feature>
<dbReference type="CDD" id="cd00118">
    <property type="entry name" value="LysM"/>
    <property type="match status" value="5"/>
</dbReference>
<dbReference type="SMART" id="SM00257">
    <property type="entry name" value="LysM"/>
    <property type="match status" value="5"/>
</dbReference>
<dbReference type="InterPro" id="IPR036779">
    <property type="entry name" value="LysM_dom_sf"/>
</dbReference>
<protein>
    <recommendedName>
        <fullName evidence="5">LysM domain-containing protein</fullName>
    </recommendedName>
</protein>
<evidence type="ECO:0000256" key="4">
    <source>
        <dbReference type="SAM" id="SignalP"/>
    </source>
</evidence>
<feature type="domain" description="LysM" evidence="5">
    <location>
        <begin position="221"/>
        <end position="266"/>
    </location>
</feature>
<gene>
    <name evidence="6" type="ORF">HGRIS_010102</name>
</gene>
<evidence type="ECO:0000313" key="6">
    <source>
        <dbReference type="EMBL" id="KAL0950102.1"/>
    </source>
</evidence>
<dbReference type="EMBL" id="JASNQZ010000012">
    <property type="protein sequence ID" value="KAL0950102.1"/>
    <property type="molecule type" value="Genomic_DNA"/>
</dbReference>
<proteinExistence type="predicted"/>
<dbReference type="InterPro" id="IPR018392">
    <property type="entry name" value="LysM"/>
</dbReference>
<evidence type="ECO:0000256" key="2">
    <source>
        <dbReference type="ARBA" id="ARBA00023026"/>
    </source>
</evidence>
<feature type="signal peptide" evidence="4">
    <location>
        <begin position="1"/>
        <end position="19"/>
    </location>
</feature>
<dbReference type="PROSITE" id="PS51782">
    <property type="entry name" value="LYSM"/>
    <property type="match status" value="5"/>
</dbReference>
<feature type="domain" description="LysM" evidence="5">
    <location>
        <begin position="437"/>
        <end position="483"/>
    </location>
</feature>
<accession>A0ABR3J3N2</accession>
<keyword evidence="2" id="KW-0843">Virulence</keyword>
<reference evidence="7" key="1">
    <citation type="submission" date="2024-06" db="EMBL/GenBank/DDBJ databases">
        <title>Multi-omics analyses provide insights into the biosynthesis of the anticancer antibiotic pleurotin in Hohenbuehelia grisea.</title>
        <authorList>
            <person name="Weaver J.A."/>
            <person name="Alberti F."/>
        </authorList>
    </citation>
    <scope>NUCLEOTIDE SEQUENCE [LARGE SCALE GENOMIC DNA]</scope>
    <source>
        <strain evidence="7">T-177</strain>
    </source>
</reference>
<dbReference type="Proteomes" id="UP001556367">
    <property type="component" value="Unassembled WGS sequence"/>
</dbReference>
<evidence type="ECO:0000259" key="5">
    <source>
        <dbReference type="PROSITE" id="PS51782"/>
    </source>
</evidence>
<keyword evidence="4" id="KW-0732">Signal</keyword>
<feature type="region of interest" description="Disordered" evidence="3">
    <location>
        <begin position="494"/>
        <end position="513"/>
    </location>
</feature>
<evidence type="ECO:0000313" key="7">
    <source>
        <dbReference type="Proteomes" id="UP001556367"/>
    </source>
</evidence>
<keyword evidence="1" id="KW-0147">Chitin-binding</keyword>
<evidence type="ECO:0000256" key="1">
    <source>
        <dbReference type="ARBA" id="ARBA00022669"/>
    </source>
</evidence>
<feature type="chain" id="PRO_5045201755" description="LysM domain-containing protein" evidence="4">
    <location>
        <begin position="20"/>
        <end position="613"/>
    </location>
</feature>
<feature type="domain" description="LysM" evidence="5">
    <location>
        <begin position="362"/>
        <end position="408"/>
    </location>
</feature>
<dbReference type="SUPFAM" id="SSF54106">
    <property type="entry name" value="LysM domain"/>
    <property type="match status" value="5"/>
</dbReference>
<dbReference type="Pfam" id="PF01476">
    <property type="entry name" value="LysM"/>
    <property type="match status" value="5"/>
</dbReference>
<feature type="domain" description="LysM" evidence="5">
    <location>
        <begin position="564"/>
        <end position="608"/>
    </location>
</feature>